<keyword evidence="1" id="KW-0812">Transmembrane</keyword>
<feature type="transmembrane region" description="Helical" evidence="1">
    <location>
        <begin position="21"/>
        <end position="39"/>
    </location>
</feature>
<keyword evidence="1" id="KW-1133">Transmembrane helix</keyword>
<dbReference type="RefSeq" id="WP_255209621.1">
    <property type="nucleotide sequence ID" value="NZ_JAMC01000006.1"/>
</dbReference>
<organism evidence="2 3">
    <name type="scientific">Sulfitobacter donghicola DSW-25 = KCTC 12864 = JCM 14565</name>
    <dbReference type="NCBI Taxonomy" id="1300350"/>
    <lineage>
        <taxon>Bacteria</taxon>
        <taxon>Pseudomonadati</taxon>
        <taxon>Pseudomonadota</taxon>
        <taxon>Alphaproteobacteria</taxon>
        <taxon>Rhodobacterales</taxon>
        <taxon>Roseobacteraceae</taxon>
        <taxon>Sulfitobacter</taxon>
    </lineage>
</organism>
<evidence type="ECO:0000256" key="1">
    <source>
        <dbReference type="SAM" id="Phobius"/>
    </source>
</evidence>
<dbReference type="EMBL" id="JAMC01000006">
    <property type="protein sequence ID" value="KEJ88366.1"/>
    <property type="molecule type" value="Genomic_DNA"/>
</dbReference>
<protein>
    <submittedName>
        <fullName evidence="2">Uncharacterized protein</fullName>
    </submittedName>
</protein>
<comment type="caution">
    <text evidence="2">The sequence shown here is derived from an EMBL/GenBank/DDBJ whole genome shotgun (WGS) entry which is preliminary data.</text>
</comment>
<evidence type="ECO:0000313" key="2">
    <source>
        <dbReference type="EMBL" id="KEJ88366.1"/>
    </source>
</evidence>
<keyword evidence="3" id="KW-1185">Reference proteome</keyword>
<accession>A0A073IFU0</accession>
<dbReference type="eggNOG" id="ENOG502ZVVD">
    <property type="taxonomic scope" value="Bacteria"/>
</dbReference>
<proteinExistence type="predicted"/>
<gene>
    <name evidence="2" type="ORF">DSW25_14795</name>
</gene>
<dbReference type="STRING" id="1300350.Z948_3519"/>
<reference evidence="2 3" key="1">
    <citation type="submission" date="2014-01" db="EMBL/GenBank/DDBJ databases">
        <title>Sulfitobacter donghicola JCM 14565 Genome Sequencing.</title>
        <authorList>
            <person name="Lai Q."/>
            <person name="Hong Z."/>
        </authorList>
    </citation>
    <scope>NUCLEOTIDE SEQUENCE [LARGE SCALE GENOMIC DNA]</scope>
    <source>
        <strain evidence="2 3">JCM 14565</strain>
    </source>
</reference>
<dbReference type="AlphaFoldDB" id="A0A073IFU0"/>
<evidence type="ECO:0000313" key="3">
    <source>
        <dbReference type="Proteomes" id="UP000027734"/>
    </source>
</evidence>
<dbReference type="Proteomes" id="UP000027734">
    <property type="component" value="Unassembled WGS sequence"/>
</dbReference>
<name>A0A073IFU0_9RHOB</name>
<sequence>MQTITKDDRGLSVLMDLNWDLALYLCTIIFALCAGAFVGTL</sequence>
<keyword evidence="1" id="KW-0472">Membrane</keyword>